<accession>A0A2T2P0Q7</accession>
<feature type="compositionally biased region" description="Polar residues" evidence="1">
    <location>
        <begin position="44"/>
        <end position="59"/>
    </location>
</feature>
<feature type="region of interest" description="Disordered" evidence="1">
    <location>
        <begin position="171"/>
        <end position="227"/>
    </location>
</feature>
<dbReference type="EMBL" id="KZ678131">
    <property type="protein sequence ID" value="PSN71265.1"/>
    <property type="molecule type" value="Genomic_DNA"/>
</dbReference>
<keyword evidence="3" id="KW-1185">Reference proteome</keyword>
<dbReference type="AlphaFoldDB" id="A0A2T2P0Q7"/>
<evidence type="ECO:0000313" key="3">
    <source>
        <dbReference type="Proteomes" id="UP000240883"/>
    </source>
</evidence>
<protein>
    <submittedName>
        <fullName evidence="2">Uncharacterized protein</fullName>
    </submittedName>
</protein>
<evidence type="ECO:0000313" key="2">
    <source>
        <dbReference type="EMBL" id="PSN71265.1"/>
    </source>
</evidence>
<sequence>MPCHACMHSCARPSSPSPSRTHANCCQPLCRTYCPPGASSASIANPRAQQPAASSSCTARTPSPLRPRPLTVRMLKVAQLFICILRKLTPYHSTLLSETRRRRFACGCVQFARLRQPRHSPKAGELAPPALRRIRNNRSSSGLRRAEPRPRIRLRQLPRLQSASCALMHPFRNHRRPPASTARQPPPAPAPTSAHHVQDPKPAANFPSADRLSRPRPAGPPAFAALP</sequence>
<reference evidence="2 3" key="1">
    <citation type="journal article" date="2018" name="Front. Microbiol.">
        <title>Genome-Wide Analysis of Corynespora cassiicola Leaf Fall Disease Putative Effectors.</title>
        <authorList>
            <person name="Lopez D."/>
            <person name="Ribeiro S."/>
            <person name="Label P."/>
            <person name="Fumanal B."/>
            <person name="Venisse J.S."/>
            <person name="Kohler A."/>
            <person name="de Oliveira R.R."/>
            <person name="Labutti K."/>
            <person name="Lipzen A."/>
            <person name="Lail K."/>
            <person name="Bauer D."/>
            <person name="Ohm R.A."/>
            <person name="Barry K.W."/>
            <person name="Spatafora J."/>
            <person name="Grigoriev I.V."/>
            <person name="Martin F.M."/>
            <person name="Pujade-Renaud V."/>
        </authorList>
    </citation>
    <scope>NUCLEOTIDE SEQUENCE [LARGE SCALE GENOMIC DNA]</scope>
    <source>
        <strain evidence="2 3">Philippines</strain>
    </source>
</reference>
<evidence type="ECO:0000256" key="1">
    <source>
        <dbReference type="SAM" id="MobiDB-lite"/>
    </source>
</evidence>
<name>A0A2T2P0Q7_CORCC</name>
<dbReference type="Proteomes" id="UP000240883">
    <property type="component" value="Unassembled WGS sequence"/>
</dbReference>
<feature type="region of interest" description="Disordered" evidence="1">
    <location>
        <begin position="44"/>
        <end position="65"/>
    </location>
</feature>
<proteinExistence type="predicted"/>
<organism evidence="2 3">
    <name type="scientific">Corynespora cassiicola Philippines</name>
    <dbReference type="NCBI Taxonomy" id="1448308"/>
    <lineage>
        <taxon>Eukaryota</taxon>
        <taxon>Fungi</taxon>
        <taxon>Dikarya</taxon>
        <taxon>Ascomycota</taxon>
        <taxon>Pezizomycotina</taxon>
        <taxon>Dothideomycetes</taxon>
        <taxon>Pleosporomycetidae</taxon>
        <taxon>Pleosporales</taxon>
        <taxon>Corynesporascaceae</taxon>
        <taxon>Corynespora</taxon>
    </lineage>
</organism>
<gene>
    <name evidence="2" type="ORF">BS50DRAFT_279385</name>
</gene>
<feature type="region of interest" description="Disordered" evidence="1">
    <location>
        <begin position="117"/>
        <end position="159"/>
    </location>
</feature>